<evidence type="ECO:0000256" key="10">
    <source>
        <dbReference type="RuleBase" id="RU366035"/>
    </source>
</evidence>
<feature type="transmembrane region" description="Helical" evidence="10">
    <location>
        <begin position="405"/>
        <end position="427"/>
    </location>
</feature>
<reference evidence="13" key="4">
    <citation type="journal article" date="2015" name="G3 (Bethesda)">
        <title>Genome sequences of three phytopathogenic species of the Magnaporthaceae family of fungi.</title>
        <authorList>
            <person name="Okagaki L.H."/>
            <person name="Nunes C.C."/>
            <person name="Sailsbery J."/>
            <person name="Clay B."/>
            <person name="Brown D."/>
            <person name="John T."/>
            <person name="Oh Y."/>
            <person name="Young N."/>
            <person name="Fitzgerald M."/>
            <person name="Haas B.J."/>
            <person name="Zeng Q."/>
            <person name="Young S."/>
            <person name="Adiconis X."/>
            <person name="Fan L."/>
            <person name="Levin J.Z."/>
            <person name="Mitchell T.K."/>
            <person name="Okubara P.A."/>
            <person name="Farman M.L."/>
            <person name="Kohn L.M."/>
            <person name="Birren B."/>
            <person name="Ma L.-J."/>
            <person name="Dean R.A."/>
        </authorList>
    </citation>
    <scope>NUCLEOTIDE SEQUENCE</scope>
    <source>
        <strain evidence="13">R3-111a-1</strain>
    </source>
</reference>
<dbReference type="GeneID" id="20344985"/>
<dbReference type="GO" id="GO:0032220">
    <property type="term" value="P:plasma membrane fusion involved in cytogamy"/>
    <property type="evidence" value="ECO:0007669"/>
    <property type="project" value="TreeGrafter"/>
</dbReference>
<keyword evidence="6 10" id="KW-0184">Conjugation</keyword>
<evidence type="ECO:0000256" key="11">
    <source>
        <dbReference type="SAM" id="MobiDB-lite"/>
    </source>
</evidence>
<dbReference type="Proteomes" id="UP000006039">
    <property type="component" value="Unassembled WGS sequence"/>
</dbReference>
<comment type="subcellular location">
    <subcellularLocation>
        <location evidence="2 10">Cell membrane</location>
        <topology evidence="2 10">Multi-pass membrane protein</topology>
    </subcellularLocation>
</comment>
<dbReference type="eggNOG" id="ENOG502QRP5">
    <property type="taxonomic scope" value="Eukaryota"/>
</dbReference>
<keyword evidence="8 10" id="KW-0472">Membrane</keyword>
<dbReference type="FunCoup" id="J3NTC8">
    <property type="interactions" value="22"/>
</dbReference>
<evidence type="ECO:0000256" key="2">
    <source>
        <dbReference type="ARBA" id="ARBA00004651"/>
    </source>
</evidence>
<protein>
    <recommendedName>
        <fullName evidence="10">Plasma membrane fusion protein PRM1</fullName>
    </recommendedName>
</protein>
<comment type="function">
    <text evidence="1 10">Involved in cell fusion during mating by stabilizing the plasma membrane fusion event.</text>
</comment>
<feature type="region of interest" description="Disordered" evidence="11">
    <location>
        <begin position="698"/>
        <end position="755"/>
    </location>
</feature>
<evidence type="ECO:0000256" key="4">
    <source>
        <dbReference type="ARBA" id="ARBA00022475"/>
    </source>
</evidence>
<gene>
    <name evidence="13" type="primary">20344985</name>
    <name evidence="12" type="ORF">GGTG_04527</name>
</gene>
<evidence type="ECO:0000256" key="3">
    <source>
        <dbReference type="ARBA" id="ARBA00010780"/>
    </source>
</evidence>
<evidence type="ECO:0000256" key="5">
    <source>
        <dbReference type="ARBA" id="ARBA00022692"/>
    </source>
</evidence>
<reference evidence="14" key="1">
    <citation type="submission" date="2010-07" db="EMBL/GenBank/DDBJ databases">
        <title>The genome sequence of Gaeumannomyces graminis var. tritici strain R3-111a-1.</title>
        <authorList>
            <consortium name="The Broad Institute Genome Sequencing Platform"/>
            <person name="Ma L.-J."/>
            <person name="Dead R."/>
            <person name="Young S."/>
            <person name="Zeng Q."/>
            <person name="Koehrsen M."/>
            <person name="Alvarado L."/>
            <person name="Berlin A."/>
            <person name="Chapman S.B."/>
            <person name="Chen Z."/>
            <person name="Freedman E."/>
            <person name="Gellesch M."/>
            <person name="Goldberg J."/>
            <person name="Griggs A."/>
            <person name="Gujja S."/>
            <person name="Heilman E.R."/>
            <person name="Heiman D."/>
            <person name="Hepburn T."/>
            <person name="Howarth C."/>
            <person name="Jen D."/>
            <person name="Larson L."/>
            <person name="Mehta T."/>
            <person name="Neiman D."/>
            <person name="Pearson M."/>
            <person name="Roberts A."/>
            <person name="Saif S."/>
            <person name="Shea T."/>
            <person name="Shenoy N."/>
            <person name="Sisk P."/>
            <person name="Stolte C."/>
            <person name="Sykes S."/>
            <person name="Walk T."/>
            <person name="White J."/>
            <person name="Yandava C."/>
            <person name="Haas B."/>
            <person name="Nusbaum C."/>
            <person name="Birren B."/>
        </authorList>
    </citation>
    <scope>NUCLEOTIDE SEQUENCE [LARGE SCALE GENOMIC DNA]</scope>
    <source>
        <strain evidence="14">R3-111a-1</strain>
    </source>
</reference>
<keyword evidence="7 10" id="KW-1133">Transmembrane helix</keyword>
<feature type="compositionally biased region" description="Basic and acidic residues" evidence="11">
    <location>
        <begin position="658"/>
        <end position="667"/>
    </location>
</feature>
<proteinExistence type="inferred from homology"/>
<comment type="similarity">
    <text evidence="3 10">Belongs to the PRM1 family.</text>
</comment>
<reference evidence="13" key="5">
    <citation type="submission" date="2018-04" db="UniProtKB">
        <authorList>
            <consortium name="EnsemblFungi"/>
        </authorList>
    </citation>
    <scope>IDENTIFICATION</scope>
    <source>
        <strain evidence="13">R3-111a-1</strain>
    </source>
</reference>
<feature type="transmembrane region" description="Helical" evidence="10">
    <location>
        <begin position="612"/>
        <end position="635"/>
    </location>
</feature>
<dbReference type="OrthoDB" id="5356111at2759"/>
<reference evidence="12" key="3">
    <citation type="submission" date="2010-09" db="EMBL/GenBank/DDBJ databases">
        <title>Annotation of Gaeumannomyces graminis var. tritici R3-111a-1.</title>
        <authorList>
            <consortium name="The Broad Institute Genome Sequencing Platform"/>
            <person name="Ma L.-J."/>
            <person name="Dead R."/>
            <person name="Young S.K."/>
            <person name="Zeng Q."/>
            <person name="Gargeya S."/>
            <person name="Fitzgerald M."/>
            <person name="Haas B."/>
            <person name="Abouelleil A."/>
            <person name="Alvarado L."/>
            <person name="Arachchi H.M."/>
            <person name="Berlin A."/>
            <person name="Brown A."/>
            <person name="Chapman S.B."/>
            <person name="Chen Z."/>
            <person name="Dunbar C."/>
            <person name="Freedman E."/>
            <person name="Gearin G."/>
            <person name="Gellesch M."/>
            <person name="Goldberg J."/>
            <person name="Griggs A."/>
            <person name="Gujja S."/>
            <person name="Heiman D."/>
            <person name="Howarth C."/>
            <person name="Larson L."/>
            <person name="Lui A."/>
            <person name="MacDonald P.J.P."/>
            <person name="Mehta T."/>
            <person name="Montmayeur A."/>
            <person name="Murphy C."/>
            <person name="Neiman D."/>
            <person name="Pearson M."/>
            <person name="Priest M."/>
            <person name="Roberts A."/>
            <person name="Saif S."/>
            <person name="Shea T."/>
            <person name="Shenoy N."/>
            <person name="Sisk P."/>
            <person name="Stolte C."/>
            <person name="Sykes S."/>
            <person name="Yandava C."/>
            <person name="Wortman J."/>
            <person name="Nusbaum C."/>
            <person name="Birren B."/>
        </authorList>
    </citation>
    <scope>NUCLEOTIDE SEQUENCE</scope>
    <source>
        <strain evidence="12">R3-111a-1</strain>
    </source>
</reference>
<dbReference type="PANTHER" id="PTHR31030">
    <property type="entry name" value="PLASMA MEMBRANE FUSION PROTEIN PRM1"/>
    <property type="match status" value="1"/>
</dbReference>
<dbReference type="GO" id="GO:0043332">
    <property type="term" value="C:mating projection tip"/>
    <property type="evidence" value="ECO:0007669"/>
    <property type="project" value="UniProtKB-UniRule"/>
</dbReference>
<evidence type="ECO:0000313" key="12">
    <source>
        <dbReference type="EMBL" id="EJT79443.1"/>
    </source>
</evidence>
<reference evidence="12" key="2">
    <citation type="submission" date="2010-07" db="EMBL/GenBank/DDBJ databases">
        <authorList>
            <consortium name="The Broad Institute Genome Sequencing Platform"/>
            <consortium name="Broad Institute Genome Sequencing Center for Infectious Disease"/>
            <person name="Ma L.-J."/>
            <person name="Dead R."/>
            <person name="Young S."/>
            <person name="Zeng Q."/>
            <person name="Koehrsen M."/>
            <person name="Alvarado L."/>
            <person name="Berlin A."/>
            <person name="Chapman S.B."/>
            <person name="Chen Z."/>
            <person name="Freedman E."/>
            <person name="Gellesch M."/>
            <person name="Goldberg J."/>
            <person name="Griggs A."/>
            <person name="Gujja S."/>
            <person name="Heilman E.R."/>
            <person name="Heiman D."/>
            <person name="Hepburn T."/>
            <person name="Howarth C."/>
            <person name="Jen D."/>
            <person name="Larson L."/>
            <person name="Mehta T."/>
            <person name="Neiman D."/>
            <person name="Pearson M."/>
            <person name="Roberts A."/>
            <person name="Saif S."/>
            <person name="Shea T."/>
            <person name="Shenoy N."/>
            <person name="Sisk P."/>
            <person name="Stolte C."/>
            <person name="Sykes S."/>
            <person name="Walk T."/>
            <person name="White J."/>
            <person name="Yandava C."/>
            <person name="Haas B."/>
            <person name="Nusbaum C."/>
            <person name="Birren B."/>
        </authorList>
    </citation>
    <scope>NUCLEOTIDE SEQUENCE</scope>
    <source>
        <strain evidence="12">R3-111a-1</strain>
    </source>
</reference>
<evidence type="ECO:0000256" key="6">
    <source>
        <dbReference type="ARBA" id="ARBA00022971"/>
    </source>
</evidence>
<evidence type="ECO:0000256" key="1">
    <source>
        <dbReference type="ARBA" id="ARBA00002512"/>
    </source>
</evidence>
<sequence>MAFPRLPQSLRSRPVGTREAMAPADQERDLPSVRTGGQPAPFLGLRSRLSQIWLNRWTILLLLVLIRVIIMIAGLNDNIGDAKVRALSACSKVEDIGSAMASMPHYLSRGVNKVATEGIQHAISAMVQVLMLILTAVENIIYFVINFYVGTYVCLIAAFIHGTFDIGVGAAESVTKIMNDAIGKISNGLNDEIGNFQKTVNDVIDKINSGTSLGGLIGGSGISIPKLDVGSKLNDLRNIKIDSGDFVKSLKDMKDKTPDFDDVQNFTKQAIAVPFDLVRKELNKSAETWNAPRDMFPLAQKQALSFCSDNTAIRDFFDGLYTVANNARIAFLVVIPILALLVCIPMAIMEIRRYRRQKELSRQMVNREFDSMDVIYQASRPSSSRVGVWLGNRFKGSDREYLVRWAWAYATSLPALFVLSLAIAGLFSCFCQWIVLQFVKKEAPALVNKVGDFANDVVRTLEGVSTKWATDANGVMLKYNNEVNNDVLGHVRTATSAVNSTLVTFQTEMNKRLDQVFKGTVLENVVKDVVRCIIGLKIEAVEKGLTWVHEHARVSFPLFPNDTFSSGAQQSISGDSEMTSFLSSPSSVTTDEITAAVYRVIDYLQNGIVQDALISAGLLLLYVVVVLVGVIRALLNITGPRNSTRGMGGGAGAGAHLTGDHEKDTMAGHHHSHDAPPYVPHDDRREYDYAATHEMKQHPVPNATQSAVGRHQSSRAVFVDHDDDSSAQQHYPSEKRAPPPPPPAGGRGNYHGQPF</sequence>
<name>J3NTC8_GAET3</name>
<dbReference type="GO" id="GO:0005886">
    <property type="term" value="C:plasma membrane"/>
    <property type="evidence" value="ECO:0007669"/>
    <property type="project" value="UniProtKB-SubCell"/>
</dbReference>
<feature type="transmembrane region" description="Helical" evidence="10">
    <location>
        <begin position="140"/>
        <end position="160"/>
    </location>
</feature>
<evidence type="ECO:0000256" key="7">
    <source>
        <dbReference type="ARBA" id="ARBA00022989"/>
    </source>
</evidence>
<feature type="transmembrane region" description="Helical" evidence="10">
    <location>
        <begin position="329"/>
        <end position="348"/>
    </location>
</feature>
<evidence type="ECO:0000313" key="14">
    <source>
        <dbReference type="Proteomes" id="UP000006039"/>
    </source>
</evidence>
<keyword evidence="9" id="KW-0325">Glycoprotein</keyword>
<feature type="transmembrane region" description="Helical" evidence="10">
    <location>
        <begin position="57"/>
        <end position="75"/>
    </location>
</feature>
<evidence type="ECO:0000256" key="8">
    <source>
        <dbReference type="ARBA" id="ARBA00023136"/>
    </source>
</evidence>
<dbReference type="HOGENOM" id="CLU_010191_1_0_1"/>
<feature type="region of interest" description="Disordered" evidence="11">
    <location>
        <begin position="13"/>
        <end position="35"/>
    </location>
</feature>
<accession>J3NTC8</accession>
<dbReference type="STRING" id="644352.J3NTC8"/>
<dbReference type="RefSeq" id="XP_009220588.1">
    <property type="nucleotide sequence ID" value="XM_009222324.1"/>
</dbReference>
<evidence type="ECO:0000256" key="9">
    <source>
        <dbReference type="ARBA" id="ARBA00023180"/>
    </source>
</evidence>
<dbReference type="AlphaFoldDB" id="J3NTC8"/>
<dbReference type="PANTHER" id="PTHR31030:SF1">
    <property type="entry name" value="PLASMA MEMBRANE FUSION PROTEIN PRM1"/>
    <property type="match status" value="1"/>
</dbReference>
<organism evidence="12">
    <name type="scientific">Gaeumannomyces tritici (strain R3-111a-1)</name>
    <name type="common">Wheat and barley take-all root rot fungus</name>
    <name type="synonym">Gaeumannomyces graminis var. tritici</name>
    <dbReference type="NCBI Taxonomy" id="644352"/>
    <lineage>
        <taxon>Eukaryota</taxon>
        <taxon>Fungi</taxon>
        <taxon>Dikarya</taxon>
        <taxon>Ascomycota</taxon>
        <taxon>Pezizomycotina</taxon>
        <taxon>Sordariomycetes</taxon>
        <taxon>Sordariomycetidae</taxon>
        <taxon>Magnaporthales</taxon>
        <taxon>Magnaporthaceae</taxon>
        <taxon>Gaeumannomyces</taxon>
    </lineage>
</organism>
<evidence type="ECO:0000313" key="13">
    <source>
        <dbReference type="EnsemblFungi" id="EJT79443"/>
    </source>
</evidence>
<dbReference type="EnsemblFungi" id="EJT79443">
    <property type="protein sequence ID" value="EJT79443"/>
    <property type="gene ID" value="GGTG_04527"/>
</dbReference>
<keyword evidence="14" id="KW-1185">Reference proteome</keyword>
<dbReference type="VEuPathDB" id="FungiDB:GGTG_04527"/>
<keyword evidence="4 10" id="KW-1003">Cell membrane</keyword>
<dbReference type="InterPro" id="IPR026777">
    <property type="entry name" value="PRM1"/>
</dbReference>
<feature type="region of interest" description="Disordered" evidence="11">
    <location>
        <begin position="641"/>
        <end position="683"/>
    </location>
</feature>
<dbReference type="EMBL" id="GL385396">
    <property type="protein sequence ID" value="EJT79443.1"/>
    <property type="molecule type" value="Genomic_DNA"/>
</dbReference>
<keyword evidence="5 10" id="KW-0812">Transmembrane</keyword>